<organism evidence="9 10">
    <name type="scientific">Larkinella rosea</name>
    <dbReference type="NCBI Taxonomy" id="2025312"/>
    <lineage>
        <taxon>Bacteria</taxon>
        <taxon>Pseudomonadati</taxon>
        <taxon>Bacteroidota</taxon>
        <taxon>Cytophagia</taxon>
        <taxon>Cytophagales</taxon>
        <taxon>Spirosomataceae</taxon>
        <taxon>Larkinella</taxon>
    </lineage>
</organism>
<feature type="transmembrane region" description="Helical" evidence="6">
    <location>
        <begin position="723"/>
        <end position="745"/>
    </location>
</feature>
<dbReference type="PANTHER" id="PTHR30572:SF18">
    <property type="entry name" value="ABC-TYPE MACROLIDE FAMILY EXPORT SYSTEM PERMEASE COMPONENT 2"/>
    <property type="match status" value="1"/>
</dbReference>
<feature type="transmembrane region" description="Helical" evidence="6">
    <location>
        <begin position="675"/>
        <end position="702"/>
    </location>
</feature>
<dbReference type="Proteomes" id="UP000271925">
    <property type="component" value="Unassembled WGS sequence"/>
</dbReference>
<dbReference type="InterPro" id="IPR050250">
    <property type="entry name" value="Macrolide_Exporter_MacB"/>
</dbReference>
<name>A0A3P1BFZ5_9BACT</name>
<dbReference type="PROSITE" id="PS51257">
    <property type="entry name" value="PROKAR_LIPOPROTEIN"/>
    <property type="match status" value="1"/>
</dbReference>
<evidence type="ECO:0000256" key="1">
    <source>
        <dbReference type="ARBA" id="ARBA00004651"/>
    </source>
</evidence>
<evidence type="ECO:0000259" key="8">
    <source>
        <dbReference type="Pfam" id="PF12704"/>
    </source>
</evidence>
<feature type="domain" description="MacB-like periplasmic core" evidence="8">
    <location>
        <begin position="20"/>
        <end position="248"/>
    </location>
</feature>
<reference evidence="9 10" key="1">
    <citation type="submission" date="2018-11" db="EMBL/GenBank/DDBJ databases">
        <authorList>
            <person name="Zhou Z."/>
            <person name="Wang G."/>
        </authorList>
    </citation>
    <scope>NUCLEOTIDE SEQUENCE [LARGE SCALE GENOMIC DNA]</scope>
    <source>
        <strain evidence="9 10">KCTC52004</strain>
    </source>
</reference>
<dbReference type="InterPro" id="IPR003838">
    <property type="entry name" value="ABC3_permease_C"/>
</dbReference>
<dbReference type="GO" id="GO:0005886">
    <property type="term" value="C:plasma membrane"/>
    <property type="evidence" value="ECO:0007669"/>
    <property type="project" value="UniProtKB-SubCell"/>
</dbReference>
<gene>
    <name evidence="9" type="ORF">EHT25_25680</name>
</gene>
<evidence type="ECO:0000313" key="10">
    <source>
        <dbReference type="Proteomes" id="UP000271925"/>
    </source>
</evidence>
<evidence type="ECO:0000256" key="6">
    <source>
        <dbReference type="SAM" id="Phobius"/>
    </source>
</evidence>
<protein>
    <submittedName>
        <fullName evidence="9">FtsX-like permease family protein</fullName>
    </submittedName>
</protein>
<dbReference type="GO" id="GO:0022857">
    <property type="term" value="F:transmembrane transporter activity"/>
    <property type="evidence" value="ECO:0007669"/>
    <property type="project" value="TreeGrafter"/>
</dbReference>
<dbReference type="RefSeq" id="WP_124878050.1">
    <property type="nucleotide sequence ID" value="NZ_RQJO01000011.1"/>
</dbReference>
<evidence type="ECO:0000256" key="3">
    <source>
        <dbReference type="ARBA" id="ARBA00022692"/>
    </source>
</evidence>
<sequence>MIRNYLTITFRTLRRYRTYSLLNITGLAVGLACGILIFLVVNFQLSFDQYHRKADRTYRIVTELRHETVSYNRGTPKALAEVLRRDYPLIETAARIMRVRSGLLSLPRTDGGFQQKFQEDRTICFADPDLFDVFDFQWKTGSPASSLTRPNSAVLTEKYARKYFGDADPIGRVLRLDNQWNLTVTGILKDHPVNTNLSDEVYISYGTLSGLSDEMAQSLRNWQDLDSEEMTYVTLPETAAVEPVEAVLPAIVRKYYNQEDVRVYHFRLQPLSDVHFNTQFGGRMQKKFLYAMAFVGLFLIVAACINFVNMATAQALRRSKEVGVRKAMGSTRRQLFGQFMAETALITAIAVVVALTLAQTTMPLINLSMSVFNANLALTDLLQPKPLALLIGLVILVIGMAGFYPSIVLSGFNPIAALRGRVSTTQVGGISVRRGLVVVQFFITILFTISVIVIMSQLRFVQQADLGFTKDAVLTVPVPTADPIKQQTLRNRLLQIGAIEEVAFGNAPPASSNMNQSSFTYDTRTEPEKFETQTKIGDQNYLTLFDLKLRAGRNFFRNDTVSNEVIVNEMMVKRLGLKSANEILGKRLNVWDADRTVVGVVKDFHVNSLRMPVGPLVIFKRASANRMVALKVGPGNLPETIKTVEATWSELFPENVFTYQFLDQILERFYTAENILLVFAQVFSLIAILIGCLGLYGLMAFLAESKTKEIGVRKVLGANLLQILWLFGREFSLLILTGFAVAAPLAGWLMNKWLQDYTYRIELEWWVFALAIVLVAGITLLTVSYQSIKAALTNPVTSLRSE</sequence>
<dbReference type="InterPro" id="IPR025857">
    <property type="entry name" value="MacB_PCD"/>
</dbReference>
<dbReference type="PANTHER" id="PTHR30572">
    <property type="entry name" value="MEMBRANE COMPONENT OF TRANSPORTER-RELATED"/>
    <property type="match status" value="1"/>
</dbReference>
<dbReference type="EMBL" id="RQJO01000011">
    <property type="protein sequence ID" value="RRB00018.1"/>
    <property type="molecule type" value="Genomic_DNA"/>
</dbReference>
<feature type="transmembrane region" description="Helical" evidence="6">
    <location>
        <begin position="288"/>
        <end position="308"/>
    </location>
</feature>
<evidence type="ECO:0000256" key="2">
    <source>
        <dbReference type="ARBA" id="ARBA00022475"/>
    </source>
</evidence>
<keyword evidence="4 6" id="KW-1133">Transmembrane helix</keyword>
<proteinExistence type="predicted"/>
<feature type="domain" description="ABC3 transporter permease C-terminal" evidence="7">
    <location>
        <begin position="682"/>
        <end position="794"/>
    </location>
</feature>
<evidence type="ECO:0000256" key="4">
    <source>
        <dbReference type="ARBA" id="ARBA00022989"/>
    </source>
</evidence>
<feature type="transmembrane region" description="Helical" evidence="6">
    <location>
        <begin position="765"/>
        <end position="785"/>
    </location>
</feature>
<accession>A0A3P1BFZ5</accession>
<keyword evidence="3 6" id="KW-0812">Transmembrane</keyword>
<feature type="domain" description="MacB-like periplasmic core" evidence="8">
    <location>
        <begin position="449"/>
        <end position="641"/>
    </location>
</feature>
<dbReference type="AlphaFoldDB" id="A0A3P1BFZ5"/>
<feature type="transmembrane region" description="Helical" evidence="6">
    <location>
        <begin position="335"/>
        <end position="358"/>
    </location>
</feature>
<feature type="transmembrane region" description="Helical" evidence="6">
    <location>
        <begin position="21"/>
        <end position="43"/>
    </location>
</feature>
<dbReference type="OrthoDB" id="5933722at2"/>
<evidence type="ECO:0000256" key="5">
    <source>
        <dbReference type="ARBA" id="ARBA00023136"/>
    </source>
</evidence>
<keyword evidence="10" id="KW-1185">Reference proteome</keyword>
<dbReference type="Pfam" id="PF02687">
    <property type="entry name" value="FtsX"/>
    <property type="match status" value="2"/>
</dbReference>
<keyword evidence="2" id="KW-1003">Cell membrane</keyword>
<evidence type="ECO:0000313" key="9">
    <source>
        <dbReference type="EMBL" id="RRB00018.1"/>
    </source>
</evidence>
<comment type="caution">
    <text evidence="9">The sequence shown here is derived from an EMBL/GenBank/DDBJ whole genome shotgun (WGS) entry which is preliminary data.</text>
</comment>
<feature type="domain" description="ABC3 transporter permease C-terminal" evidence="7">
    <location>
        <begin position="294"/>
        <end position="414"/>
    </location>
</feature>
<feature type="transmembrane region" description="Helical" evidence="6">
    <location>
        <begin position="387"/>
        <end position="415"/>
    </location>
</feature>
<comment type="subcellular location">
    <subcellularLocation>
        <location evidence="1">Cell membrane</location>
        <topology evidence="1">Multi-pass membrane protein</topology>
    </subcellularLocation>
</comment>
<feature type="transmembrane region" description="Helical" evidence="6">
    <location>
        <begin position="436"/>
        <end position="455"/>
    </location>
</feature>
<dbReference type="Pfam" id="PF12704">
    <property type="entry name" value="MacB_PCD"/>
    <property type="match status" value="2"/>
</dbReference>
<evidence type="ECO:0000259" key="7">
    <source>
        <dbReference type="Pfam" id="PF02687"/>
    </source>
</evidence>
<keyword evidence="5 6" id="KW-0472">Membrane</keyword>